<evidence type="ECO:0000256" key="6">
    <source>
        <dbReference type="HAMAP-Rule" id="MF_00821"/>
    </source>
</evidence>
<dbReference type="EMBL" id="VHSH01000004">
    <property type="protein sequence ID" value="TQV79840.1"/>
    <property type="molecule type" value="Genomic_DNA"/>
</dbReference>
<dbReference type="SUPFAM" id="SSF54611">
    <property type="entry name" value="SecB-like"/>
    <property type="match status" value="1"/>
</dbReference>
<dbReference type="GO" id="GO:0005737">
    <property type="term" value="C:cytoplasm"/>
    <property type="evidence" value="ECO:0007669"/>
    <property type="project" value="UniProtKB-SubCell"/>
</dbReference>
<gene>
    <name evidence="6 8" type="primary">secB</name>
    <name evidence="8" type="ORF">FKG95_14200</name>
</gene>
<evidence type="ECO:0000313" key="8">
    <source>
        <dbReference type="EMBL" id="TQV79840.1"/>
    </source>
</evidence>
<dbReference type="Proteomes" id="UP000315252">
    <property type="component" value="Unassembled WGS sequence"/>
</dbReference>
<dbReference type="GO" id="GO:0015031">
    <property type="term" value="P:protein transport"/>
    <property type="evidence" value="ECO:0007669"/>
    <property type="project" value="UniProtKB-UniRule"/>
</dbReference>
<protein>
    <recommendedName>
        <fullName evidence="6">Protein-export protein SecB</fullName>
    </recommendedName>
</protein>
<dbReference type="OrthoDB" id="9795145at2"/>
<dbReference type="AlphaFoldDB" id="A0A545TRI4"/>
<dbReference type="GO" id="GO:0006457">
    <property type="term" value="P:protein folding"/>
    <property type="evidence" value="ECO:0007669"/>
    <property type="project" value="UniProtKB-UniRule"/>
</dbReference>
<dbReference type="Gene3D" id="3.10.420.10">
    <property type="entry name" value="SecB-like"/>
    <property type="match status" value="1"/>
</dbReference>
<evidence type="ECO:0000256" key="3">
    <source>
        <dbReference type="ARBA" id="ARBA00022927"/>
    </source>
</evidence>
<dbReference type="NCBIfam" id="NF004392">
    <property type="entry name" value="PRK05751.1-3"/>
    <property type="match status" value="1"/>
</dbReference>
<keyword evidence="2 6" id="KW-0813">Transport</keyword>
<comment type="subcellular location">
    <subcellularLocation>
        <location evidence="6">Cytoplasm</location>
    </subcellularLocation>
</comment>
<dbReference type="InterPro" id="IPR035958">
    <property type="entry name" value="SecB-like_sf"/>
</dbReference>
<keyword evidence="3 6" id="KW-0653">Protein transport</keyword>
<proteinExistence type="inferred from homology"/>
<evidence type="ECO:0000256" key="7">
    <source>
        <dbReference type="SAM" id="MobiDB-lite"/>
    </source>
</evidence>
<dbReference type="RefSeq" id="WP_142897020.1">
    <property type="nucleotide sequence ID" value="NZ_ML660055.1"/>
</dbReference>
<dbReference type="Pfam" id="PF02556">
    <property type="entry name" value="SecB"/>
    <property type="match status" value="1"/>
</dbReference>
<feature type="compositionally biased region" description="Basic and acidic residues" evidence="7">
    <location>
        <begin position="168"/>
        <end position="177"/>
    </location>
</feature>
<keyword evidence="6" id="KW-0963">Cytoplasm</keyword>
<evidence type="ECO:0000313" key="9">
    <source>
        <dbReference type="Proteomes" id="UP000315252"/>
    </source>
</evidence>
<evidence type="ECO:0000256" key="1">
    <source>
        <dbReference type="ARBA" id="ARBA00009990"/>
    </source>
</evidence>
<keyword evidence="4 6" id="KW-0811">Translocation</keyword>
<dbReference type="PRINTS" id="PR01594">
    <property type="entry name" value="SECBCHAPRONE"/>
</dbReference>
<sequence>MAEQENEQPPLVINMQYTKDMSFENPNAPMVYGEIAKGSPDLSIDIDVRPAKLQERTFEVVLNLQAKAMNGDKAAFLVELDYAGVITIGEQVTKPEDVQYLIMVDAPRHLFPFARQILAEATRNGGFPPLVINPVDFLSLYQQRMAAFAEAAEKEASAKSEGAQEAEDSSKPESAEA</sequence>
<evidence type="ECO:0000256" key="5">
    <source>
        <dbReference type="ARBA" id="ARBA00023186"/>
    </source>
</evidence>
<name>A0A545TRI4_9PROT</name>
<dbReference type="GO" id="GO:0051082">
    <property type="term" value="F:unfolded protein binding"/>
    <property type="evidence" value="ECO:0007669"/>
    <property type="project" value="InterPro"/>
</dbReference>
<feature type="region of interest" description="Disordered" evidence="7">
    <location>
        <begin position="152"/>
        <end position="177"/>
    </location>
</feature>
<dbReference type="PANTHER" id="PTHR36918:SF1">
    <property type="entry name" value="PROTEIN-EXPORT PROTEIN SECB"/>
    <property type="match status" value="1"/>
</dbReference>
<comment type="caution">
    <text evidence="8">The sequence shown here is derived from an EMBL/GenBank/DDBJ whole genome shotgun (WGS) entry which is preliminary data.</text>
</comment>
<dbReference type="HAMAP" id="MF_00821">
    <property type="entry name" value="SecB"/>
    <property type="match status" value="1"/>
</dbReference>
<reference evidence="8 9" key="1">
    <citation type="submission" date="2019-06" db="EMBL/GenBank/DDBJ databases">
        <title>Whole genome sequence for Rhodospirillaceae sp. R148.</title>
        <authorList>
            <person name="Wang G."/>
        </authorList>
    </citation>
    <scope>NUCLEOTIDE SEQUENCE [LARGE SCALE GENOMIC DNA]</scope>
    <source>
        <strain evidence="8 9">R148</strain>
    </source>
</reference>
<keyword evidence="9" id="KW-1185">Reference proteome</keyword>
<comment type="subunit">
    <text evidence="6">Homotetramer, a dimer of dimers. One homotetramer interacts with 1 SecA dimer.</text>
</comment>
<evidence type="ECO:0000256" key="2">
    <source>
        <dbReference type="ARBA" id="ARBA00022448"/>
    </source>
</evidence>
<comment type="function">
    <text evidence="6">One of the proteins required for the normal export of preproteins out of the cell cytoplasm. It is a molecular chaperone that binds to a subset of precursor proteins, maintaining them in a translocation-competent state. It also specifically binds to its receptor SecA.</text>
</comment>
<dbReference type="InterPro" id="IPR003708">
    <property type="entry name" value="SecB"/>
</dbReference>
<dbReference type="PANTHER" id="PTHR36918">
    <property type="match status" value="1"/>
</dbReference>
<accession>A0A545TRI4</accession>
<dbReference type="GO" id="GO:0051262">
    <property type="term" value="P:protein tetramerization"/>
    <property type="evidence" value="ECO:0007669"/>
    <property type="project" value="InterPro"/>
</dbReference>
<organism evidence="8 9">
    <name type="scientific">Denitrobaculum tricleocarpae</name>
    <dbReference type="NCBI Taxonomy" id="2591009"/>
    <lineage>
        <taxon>Bacteria</taxon>
        <taxon>Pseudomonadati</taxon>
        <taxon>Pseudomonadota</taxon>
        <taxon>Alphaproteobacteria</taxon>
        <taxon>Rhodospirillales</taxon>
        <taxon>Rhodospirillaceae</taxon>
        <taxon>Denitrobaculum</taxon>
    </lineage>
</organism>
<dbReference type="NCBIfam" id="TIGR00809">
    <property type="entry name" value="secB"/>
    <property type="match status" value="1"/>
</dbReference>
<keyword evidence="5 6" id="KW-0143">Chaperone</keyword>
<evidence type="ECO:0000256" key="4">
    <source>
        <dbReference type="ARBA" id="ARBA00023010"/>
    </source>
</evidence>
<comment type="similarity">
    <text evidence="1 6">Belongs to the SecB family.</text>
</comment>